<dbReference type="PANTHER" id="PTHR42885">
    <property type="entry name" value="HISTIDINOL-PHOSPHATE AMINOTRANSFERASE-RELATED"/>
    <property type="match status" value="1"/>
</dbReference>
<evidence type="ECO:0000256" key="5">
    <source>
        <dbReference type="ARBA" id="ARBA00022573"/>
    </source>
</evidence>
<dbReference type="InterPro" id="IPR015424">
    <property type="entry name" value="PyrdxlP-dep_Trfase"/>
</dbReference>
<evidence type="ECO:0000256" key="9">
    <source>
        <dbReference type="ARBA" id="ARBA00048531"/>
    </source>
</evidence>
<evidence type="ECO:0000256" key="4">
    <source>
        <dbReference type="ARBA" id="ARBA00012285"/>
    </source>
</evidence>
<evidence type="ECO:0000313" key="11">
    <source>
        <dbReference type="EMBL" id="PCI98624.1"/>
    </source>
</evidence>
<gene>
    <name evidence="11" type="ORF">COB13_13265</name>
</gene>
<proteinExistence type="predicted"/>
<sequence length="337" mass="37244">MSNSIYHGGALDQAIAQYGGRAEQWLDLSTGINPHHYPIQSINSASWTQLPQKAALDGLLAAASAAYGCAQKQILAANGTQSLIEILPKILPKSTVAILAPTYQEHAHNWQKHGHKVILVDHVDQAKKADHLIIVNPNNPSGKLFTPQELLRLHAHYAAKNGQLIVDEAFIDMTPDMSMATFTGREGLIVLRSFGKFFGLAGVRIGFMLADEQILQKMHQHIGLWGISGMAVDIASHALNDGVWQQNMRWILAVGMRKMRQILQQNAFDIVGHCDLFCLVKMPNGAASAHKYFTKLAQQHILTRKFVDDKTILRFGLAKQQQQDEFGAKLAQICGTF</sequence>
<dbReference type="UniPathway" id="UPA00148"/>
<dbReference type="InterPro" id="IPR015421">
    <property type="entry name" value="PyrdxlP-dep_Trfase_major"/>
</dbReference>
<keyword evidence="6" id="KW-0663">Pyridoxal phosphate</keyword>
<comment type="pathway">
    <text evidence="3">Cofactor biosynthesis; adenosylcobalamin biosynthesis.</text>
</comment>
<comment type="catalytic activity">
    <reaction evidence="9">
        <text>O-phospho-L-threonine + H(+) = (R)-1-aminopropan-2-yl phosphate + CO2</text>
        <dbReference type="Rhea" id="RHEA:11492"/>
        <dbReference type="ChEBI" id="CHEBI:15378"/>
        <dbReference type="ChEBI" id="CHEBI:16526"/>
        <dbReference type="ChEBI" id="CHEBI:58563"/>
        <dbReference type="ChEBI" id="CHEBI:58675"/>
        <dbReference type="EC" id="4.1.1.81"/>
    </reaction>
</comment>
<comment type="caution">
    <text evidence="11">The sequence shown here is derived from an EMBL/GenBank/DDBJ whole genome shotgun (WGS) entry which is preliminary data.</text>
</comment>
<reference evidence="11" key="2">
    <citation type="journal article" date="2018" name="ISME J.">
        <title>A dynamic microbial community with high functional redundancy inhabits the cold, oxic subseafloor aquifer.</title>
        <authorList>
            <person name="Tully B.J."/>
            <person name="Wheat C.G."/>
            <person name="Glazer B.T."/>
            <person name="Huber J.A."/>
        </authorList>
    </citation>
    <scope>NUCLEOTIDE SEQUENCE</scope>
    <source>
        <strain evidence="11">NORP83</strain>
    </source>
</reference>
<dbReference type="GO" id="GO:0009236">
    <property type="term" value="P:cobalamin biosynthetic process"/>
    <property type="evidence" value="ECO:0007669"/>
    <property type="project" value="UniProtKB-UniPathway"/>
</dbReference>
<comment type="function">
    <text evidence="2">Decarboxylates L-threonine-O-3-phosphate to yield (R)-1-amino-2-propanol O-2-phosphate, the precursor for the linkage between the nucleotide loop and the corrin ring in cobalamin.</text>
</comment>
<dbReference type="InterPro" id="IPR005860">
    <property type="entry name" value="CobD"/>
</dbReference>
<dbReference type="Gene3D" id="3.90.1150.10">
    <property type="entry name" value="Aspartate Aminotransferase, domain 1"/>
    <property type="match status" value="1"/>
</dbReference>
<accession>A0A2A4YV37</accession>
<dbReference type="InterPro" id="IPR004839">
    <property type="entry name" value="Aminotransferase_I/II_large"/>
</dbReference>
<dbReference type="EMBL" id="NVUS01000020">
    <property type="protein sequence ID" value="PCI98624.1"/>
    <property type="molecule type" value="Genomic_DNA"/>
</dbReference>
<evidence type="ECO:0000256" key="3">
    <source>
        <dbReference type="ARBA" id="ARBA00004953"/>
    </source>
</evidence>
<protein>
    <recommendedName>
        <fullName evidence="4">threonine-phosphate decarboxylase</fullName>
        <ecNumber evidence="4">4.1.1.81</ecNumber>
    </recommendedName>
    <alternativeName>
        <fullName evidence="8">L-threonine-O-3-phosphate decarboxylase</fullName>
    </alternativeName>
</protein>
<dbReference type="AlphaFoldDB" id="A0A2A4YV37"/>
<dbReference type="EC" id="4.1.1.81" evidence="4"/>
<evidence type="ECO:0000256" key="1">
    <source>
        <dbReference type="ARBA" id="ARBA00001933"/>
    </source>
</evidence>
<evidence type="ECO:0000256" key="8">
    <source>
        <dbReference type="ARBA" id="ARBA00029996"/>
    </source>
</evidence>
<comment type="cofactor">
    <cofactor evidence="1">
        <name>pyridoxal 5'-phosphate</name>
        <dbReference type="ChEBI" id="CHEBI:597326"/>
    </cofactor>
</comment>
<reference key="1">
    <citation type="submission" date="2017-08" db="EMBL/GenBank/DDBJ databases">
        <title>A dynamic microbial community with high functional redundancy inhabits the cold, oxic subseafloor aquifer.</title>
        <authorList>
            <person name="Tully B.J."/>
            <person name="Wheat C.G."/>
            <person name="Glazer B.T."/>
            <person name="Huber J.A."/>
        </authorList>
    </citation>
    <scope>NUCLEOTIDE SEQUENCE [LARGE SCALE GENOMIC DNA]</scope>
</reference>
<name>A0A2A4YV37_9PROT</name>
<organism evidence="11">
    <name type="scientific">OCS116 cluster bacterium</name>
    <dbReference type="NCBI Taxonomy" id="2030921"/>
    <lineage>
        <taxon>Bacteria</taxon>
        <taxon>Pseudomonadati</taxon>
        <taxon>Pseudomonadota</taxon>
        <taxon>Alphaproteobacteria</taxon>
        <taxon>OCS116 cluster</taxon>
    </lineage>
</organism>
<dbReference type="PANTHER" id="PTHR42885:SF1">
    <property type="entry name" value="THREONINE-PHOSPHATE DECARBOXYLASE"/>
    <property type="match status" value="1"/>
</dbReference>
<evidence type="ECO:0000256" key="6">
    <source>
        <dbReference type="ARBA" id="ARBA00022898"/>
    </source>
</evidence>
<dbReference type="Pfam" id="PF00155">
    <property type="entry name" value="Aminotran_1_2"/>
    <property type="match status" value="1"/>
</dbReference>
<keyword evidence="7" id="KW-0456">Lyase</keyword>
<evidence type="ECO:0000256" key="7">
    <source>
        <dbReference type="ARBA" id="ARBA00023239"/>
    </source>
</evidence>
<evidence type="ECO:0000256" key="2">
    <source>
        <dbReference type="ARBA" id="ARBA00003444"/>
    </source>
</evidence>
<dbReference type="Gene3D" id="3.40.640.10">
    <property type="entry name" value="Type I PLP-dependent aspartate aminotransferase-like (Major domain)"/>
    <property type="match status" value="1"/>
</dbReference>
<dbReference type="NCBIfam" id="TIGR01140">
    <property type="entry name" value="L_thr_O3P_dcar"/>
    <property type="match status" value="1"/>
</dbReference>
<keyword evidence="5" id="KW-0169">Cobalamin biosynthesis</keyword>
<dbReference type="SUPFAM" id="SSF53383">
    <property type="entry name" value="PLP-dependent transferases"/>
    <property type="match status" value="1"/>
</dbReference>
<dbReference type="CDD" id="cd00609">
    <property type="entry name" value="AAT_like"/>
    <property type="match status" value="1"/>
</dbReference>
<evidence type="ECO:0000259" key="10">
    <source>
        <dbReference type="Pfam" id="PF00155"/>
    </source>
</evidence>
<dbReference type="InterPro" id="IPR015422">
    <property type="entry name" value="PyrdxlP-dep_Trfase_small"/>
</dbReference>
<feature type="domain" description="Aminotransferase class I/classII large" evidence="10">
    <location>
        <begin position="71"/>
        <end position="305"/>
    </location>
</feature>
<dbReference type="GO" id="GO:0030170">
    <property type="term" value="F:pyridoxal phosphate binding"/>
    <property type="evidence" value="ECO:0007669"/>
    <property type="project" value="InterPro"/>
</dbReference>
<dbReference type="GO" id="GO:0048472">
    <property type="term" value="F:threonine-phosphate decarboxylase activity"/>
    <property type="evidence" value="ECO:0007669"/>
    <property type="project" value="UniProtKB-EC"/>
</dbReference>